<dbReference type="GO" id="GO:0052810">
    <property type="term" value="F:1-phosphatidylinositol-5-kinase activity"/>
    <property type="evidence" value="ECO:0007669"/>
    <property type="project" value="TreeGrafter"/>
</dbReference>
<dbReference type="RefSeq" id="XP_010785018.1">
    <property type="nucleotide sequence ID" value="XM_010786716.1"/>
</dbReference>
<dbReference type="PANTHER" id="PTHR46715:SF1">
    <property type="entry name" value="1-PHOSPHATIDYLINOSITOL 3-PHOSPHATE 5-KINASE"/>
    <property type="match status" value="1"/>
</dbReference>
<proteinExistence type="predicted"/>
<dbReference type="GO" id="GO:0031410">
    <property type="term" value="C:cytoplasmic vesicle"/>
    <property type="evidence" value="ECO:0007669"/>
    <property type="project" value="TreeGrafter"/>
</dbReference>
<accession>A0A6I9PDW6</accession>
<dbReference type="GO" id="GO:0032438">
    <property type="term" value="P:melanosome organization"/>
    <property type="evidence" value="ECO:0007669"/>
    <property type="project" value="TreeGrafter"/>
</dbReference>
<evidence type="ECO:0000313" key="2">
    <source>
        <dbReference type="RefSeq" id="XP_010785018.1"/>
    </source>
</evidence>
<feature type="non-terminal residue" evidence="2">
    <location>
        <position position="304"/>
    </location>
</feature>
<reference evidence="2" key="1">
    <citation type="submission" date="2025-08" db="UniProtKB">
        <authorList>
            <consortium name="RefSeq"/>
        </authorList>
    </citation>
    <scope>IDENTIFICATION</scope>
    <source>
        <tissue evidence="2">Muscle</tissue>
    </source>
</reference>
<evidence type="ECO:0000313" key="1">
    <source>
        <dbReference type="Proteomes" id="UP000504611"/>
    </source>
</evidence>
<organism evidence="1 2">
    <name type="scientific">Notothenia coriiceps</name>
    <name type="common">black rockcod</name>
    <dbReference type="NCBI Taxonomy" id="8208"/>
    <lineage>
        <taxon>Eukaryota</taxon>
        <taxon>Metazoa</taxon>
        <taxon>Chordata</taxon>
        <taxon>Craniata</taxon>
        <taxon>Vertebrata</taxon>
        <taxon>Euteleostomi</taxon>
        <taxon>Actinopterygii</taxon>
        <taxon>Neopterygii</taxon>
        <taxon>Teleostei</taxon>
        <taxon>Neoteleostei</taxon>
        <taxon>Acanthomorphata</taxon>
        <taxon>Eupercaria</taxon>
        <taxon>Perciformes</taxon>
        <taxon>Notothenioidei</taxon>
        <taxon>Nototheniidae</taxon>
        <taxon>Notothenia</taxon>
    </lineage>
</organism>
<dbReference type="PANTHER" id="PTHR46715">
    <property type="entry name" value="1-PHOSPHATIDYLINOSITOL 3-PHOSPHATE 5-KINASE"/>
    <property type="match status" value="1"/>
</dbReference>
<feature type="non-terminal residue" evidence="2">
    <location>
        <position position="1"/>
    </location>
</feature>
<dbReference type="OrthoDB" id="158357at2759"/>
<dbReference type="Proteomes" id="UP000504611">
    <property type="component" value="Unplaced"/>
</dbReference>
<dbReference type="GO" id="GO:0090385">
    <property type="term" value="P:phagosome-lysosome fusion"/>
    <property type="evidence" value="ECO:0007669"/>
    <property type="project" value="TreeGrafter"/>
</dbReference>
<sequence length="304" mass="34284">VFLSPLLDKDFKELDGRRKRQLLKDSAPSSLLNGQMNGAPPMKPVDVLPSHSLTSTRIIEQLSGSHDLAKMLADYRAKGGRIRQREAPDPFSSSSLVAPVSASTGGRTLLKTDSEDEKTGKLNDVNWAPKLDCLNPVNHQRLCVLFSSSSAQSNNAPNPCVSPWIVTMEFYGKNDLSLGVFLERYCFRPSYQCPSMYCETPMVHHIRRFVHGSGCVQIVLKELDSPVPGYQHTILNYSWCRVCKQVTPVVPLSNDSWSMSFAKYLELRFYGHQYTRRANAEPCGHSIHKDYHQYFSYNQMVASF</sequence>
<dbReference type="InterPro" id="IPR043548">
    <property type="entry name" value="PIKfyve"/>
</dbReference>
<dbReference type="AlphaFoldDB" id="A0A6I9PDW6"/>
<keyword evidence="1" id="KW-1185">Reference proteome</keyword>
<dbReference type="GeneID" id="104958889"/>
<dbReference type="GO" id="GO:0030593">
    <property type="term" value="P:neutrophil chemotaxis"/>
    <property type="evidence" value="ECO:0007669"/>
    <property type="project" value="TreeGrafter"/>
</dbReference>
<name>A0A6I9PDW6_9TELE</name>
<dbReference type="GO" id="GO:0012506">
    <property type="term" value="C:vesicle membrane"/>
    <property type="evidence" value="ECO:0007669"/>
    <property type="project" value="TreeGrafter"/>
</dbReference>
<gene>
    <name evidence="2" type="primary">LOC104958889</name>
</gene>
<dbReference type="GO" id="GO:0000285">
    <property type="term" value="F:1-phosphatidylinositol-3-phosphate 5-kinase activity"/>
    <property type="evidence" value="ECO:0007669"/>
    <property type="project" value="InterPro"/>
</dbReference>
<dbReference type="KEGG" id="ncc:104958889"/>
<dbReference type="GO" id="GO:1903426">
    <property type="term" value="P:regulation of reactive oxygen species biosynthetic process"/>
    <property type="evidence" value="ECO:0007669"/>
    <property type="project" value="TreeGrafter"/>
</dbReference>
<protein>
    <submittedName>
        <fullName evidence="2">1-phosphatidylinositol 3-phosphate 5-kinase-like</fullName>
    </submittedName>
</protein>